<keyword evidence="9" id="KW-0227">DNA damage</keyword>
<evidence type="ECO:0000256" key="13">
    <source>
        <dbReference type="ARBA" id="ARBA00022932"/>
    </source>
</evidence>
<dbReference type="InterPro" id="IPR052171">
    <property type="entry name" value="NHEJ_LigD"/>
</dbReference>
<evidence type="ECO:0000256" key="6">
    <source>
        <dbReference type="ARBA" id="ARBA00022722"/>
    </source>
</evidence>
<dbReference type="PANTHER" id="PTHR42705">
    <property type="entry name" value="BIFUNCTIONAL NON-HOMOLOGOUS END JOINING PROTEIN LIGD"/>
    <property type="match status" value="1"/>
</dbReference>
<dbReference type="NCBIfam" id="NF007211">
    <property type="entry name" value="PRK09633.1"/>
    <property type="match status" value="1"/>
</dbReference>
<dbReference type="NCBIfam" id="TIGR02776">
    <property type="entry name" value="NHEJ_ligase_prk"/>
    <property type="match status" value="1"/>
</dbReference>
<keyword evidence="14" id="KW-0238">DNA-binding</keyword>
<dbReference type="GO" id="GO:0003887">
    <property type="term" value="F:DNA-directed DNA polymerase activity"/>
    <property type="evidence" value="ECO:0007669"/>
    <property type="project" value="UniProtKB-KW"/>
</dbReference>
<protein>
    <recommendedName>
        <fullName evidence="2">DNA ligase (ATP)</fullName>
        <ecNumber evidence="2">6.5.1.1</ecNumber>
    </recommendedName>
    <alternativeName>
        <fullName evidence="19">NHEJ DNA polymerase</fullName>
    </alternativeName>
</protein>
<evidence type="ECO:0000256" key="19">
    <source>
        <dbReference type="ARBA" id="ARBA00029943"/>
    </source>
</evidence>
<evidence type="ECO:0000256" key="7">
    <source>
        <dbReference type="ARBA" id="ARBA00022723"/>
    </source>
</evidence>
<evidence type="ECO:0000256" key="20">
    <source>
        <dbReference type="ARBA" id="ARBA00034003"/>
    </source>
</evidence>
<comment type="similarity">
    <text evidence="22">In the N-terminal section; belongs to the LigD polymerase family.</text>
</comment>
<evidence type="ECO:0000256" key="14">
    <source>
        <dbReference type="ARBA" id="ARBA00023125"/>
    </source>
</evidence>
<evidence type="ECO:0000256" key="2">
    <source>
        <dbReference type="ARBA" id="ARBA00012727"/>
    </source>
</evidence>
<evidence type="ECO:0000256" key="9">
    <source>
        <dbReference type="ARBA" id="ARBA00022763"/>
    </source>
</evidence>
<keyword evidence="8" id="KW-0547">Nucleotide-binding</keyword>
<dbReference type="GO" id="GO:0003677">
    <property type="term" value="F:DNA binding"/>
    <property type="evidence" value="ECO:0007669"/>
    <property type="project" value="UniProtKB-KW"/>
</dbReference>
<dbReference type="PANTHER" id="PTHR42705:SF2">
    <property type="entry name" value="BIFUNCTIONAL NON-HOMOLOGOUS END JOINING PROTEIN LIGD"/>
    <property type="match status" value="1"/>
</dbReference>
<evidence type="ECO:0000256" key="12">
    <source>
        <dbReference type="ARBA" id="ARBA00022840"/>
    </source>
</evidence>
<keyword evidence="15" id="KW-0233">DNA recombination</keyword>
<keyword evidence="10" id="KW-0378">Hydrolase</keyword>
<comment type="catalytic activity">
    <reaction evidence="20">
        <text>ATP + (deoxyribonucleotide)n-3'-hydroxyl + 5'-phospho-(deoxyribonucleotide)m = (deoxyribonucleotide)n+m + AMP + diphosphate.</text>
        <dbReference type="EC" id="6.5.1.1"/>
    </reaction>
</comment>
<dbReference type="GO" id="GO:0005524">
    <property type="term" value="F:ATP binding"/>
    <property type="evidence" value="ECO:0007669"/>
    <property type="project" value="UniProtKB-KW"/>
</dbReference>
<dbReference type="GO" id="GO:0006281">
    <property type="term" value="P:DNA repair"/>
    <property type="evidence" value="ECO:0007669"/>
    <property type="project" value="UniProtKB-KW"/>
</dbReference>
<gene>
    <name evidence="24" type="primary">ligd</name>
    <name evidence="24" type="ORF">GCM10011409_10720</name>
</gene>
<keyword evidence="7" id="KW-0479">Metal-binding</keyword>
<dbReference type="InterPro" id="IPR012310">
    <property type="entry name" value="DNA_ligase_ATP-dep_cent"/>
</dbReference>
<keyword evidence="6" id="KW-0540">Nuclease</keyword>
<evidence type="ECO:0000256" key="18">
    <source>
        <dbReference type="ARBA" id="ARBA00023268"/>
    </source>
</evidence>
<evidence type="ECO:0000256" key="8">
    <source>
        <dbReference type="ARBA" id="ARBA00022741"/>
    </source>
</evidence>
<keyword evidence="12" id="KW-0067">ATP-binding</keyword>
<dbReference type="NCBIfam" id="TIGR02779">
    <property type="entry name" value="NHEJ_ligase_lig"/>
    <property type="match status" value="1"/>
</dbReference>
<evidence type="ECO:0000256" key="3">
    <source>
        <dbReference type="ARBA" id="ARBA00022598"/>
    </source>
</evidence>
<dbReference type="InterPro" id="IPR014145">
    <property type="entry name" value="LigD_pol_dom"/>
</dbReference>
<reference evidence="24" key="1">
    <citation type="journal article" date="2014" name="Int. J. Syst. Evol. Microbiol.">
        <title>Complete genome sequence of Corynebacterium casei LMG S-19264T (=DSM 44701T), isolated from a smear-ripened cheese.</title>
        <authorList>
            <consortium name="US DOE Joint Genome Institute (JGI-PGF)"/>
            <person name="Walter F."/>
            <person name="Albersmeier A."/>
            <person name="Kalinowski J."/>
            <person name="Ruckert C."/>
        </authorList>
    </citation>
    <scope>NUCLEOTIDE SEQUENCE</scope>
    <source>
        <strain evidence="24">CGMCC 1.15454</strain>
    </source>
</reference>
<dbReference type="Pfam" id="PF01068">
    <property type="entry name" value="DNA_ligase_A_M"/>
    <property type="match status" value="1"/>
</dbReference>
<keyword evidence="5" id="KW-0548">Nucleotidyltransferase</keyword>
<dbReference type="Gene3D" id="3.90.920.10">
    <property type="entry name" value="DNA primase, PRIM domain"/>
    <property type="match status" value="1"/>
</dbReference>
<keyword evidence="18" id="KW-0511">Multifunctional enzyme</keyword>
<evidence type="ECO:0000256" key="1">
    <source>
        <dbReference type="ARBA" id="ARBA00001936"/>
    </source>
</evidence>
<organism evidence="24 25">
    <name type="scientific">Lentibacillus populi</name>
    <dbReference type="NCBI Taxonomy" id="1827502"/>
    <lineage>
        <taxon>Bacteria</taxon>
        <taxon>Bacillati</taxon>
        <taxon>Bacillota</taxon>
        <taxon>Bacilli</taxon>
        <taxon>Bacillales</taxon>
        <taxon>Bacillaceae</taxon>
        <taxon>Lentibacillus</taxon>
    </lineage>
</organism>
<evidence type="ECO:0000256" key="11">
    <source>
        <dbReference type="ARBA" id="ARBA00022839"/>
    </source>
</evidence>
<dbReference type="Pfam" id="PF21686">
    <property type="entry name" value="LigD_Prim-Pol"/>
    <property type="match status" value="1"/>
</dbReference>
<dbReference type="InterPro" id="IPR014143">
    <property type="entry name" value="NHEJ_ligase_prk"/>
</dbReference>
<keyword evidence="25" id="KW-1185">Reference proteome</keyword>
<dbReference type="Proteomes" id="UP000621492">
    <property type="component" value="Unassembled WGS sequence"/>
</dbReference>
<evidence type="ECO:0000256" key="21">
    <source>
        <dbReference type="ARBA" id="ARBA00049981"/>
    </source>
</evidence>
<evidence type="ECO:0000256" key="4">
    <source>
        <dbReference type="ARBA" id="ARBA00022679"/>
    </source>
</evidence>
<dbReference type="RefSeq" id="WP_155554779.1">
    <property type="nucleotide sequence ID" value="NZ_BMJD01000005.1"/>
</dbReference>
<dbReference type="GO" id="GO:0003910">
    <property type="term" value="F:DNA ligase (ATP) activity"/>
    <property type="evidence" value="ECO:0007669"/>
    <property type="project" value="UniProtKB-EC"/>
</dbReference>
<evidence type="ECO:0000313" key="25">
    <source>
        <dbReference type="Proteomes" id="UP000621492"/>
    </source>
</evidence>
<dbReference type="SUPFAM" id="SSF56091">
    <property type="entry name" value="DNA ligase/mRNA capping enzyme, catalytic domain"/>
    <property type="match status" value="1"/>
</dbReference>
<feature type="domain" description="ATP-dependent DNA ligase family profile" evidence="23">
    <location>
        <begin position="106"/>
        <end position="264"/>
    </location>
</feature>
<evidence type="ECO:0000256" key="5">
    <source>
        <dbReference type="ARBA" id="ARBA00022695"/>
    </source>
</evidence>
<keyword evidence="13" id="KW-0239">DNA-directed DNA polymerase</keyword>
<dbReference type="PROSITE" id="PS50160">
    <property type="entry name" value="DNA_LIGASE_A3"/>
    <property type="match status" value="1"/>
</dbReference>
<name>A0A9W5TVU7_9BACI</name>
<dbReference type="EC" id="6.5.1.1" evidence="2"/>
<comment type="caution">
    <text evidence="24">The sequence shown here is derived from an EMBL/GenBank/DDBJ whole genome shotgun (WGS) entry which is preliminary data.</text>
</comment>
<keyword evidence="17" id="KW-0464">Manganese</keyword>
<dbReference type="NCBIfam" id="TIGR02778">
    <property type="entry name" value="ligD_pol"/>
    <property type="match status" value="1"/>
</dbReference>
<dbReference type="EMBL" id="BMJD01000005">
    <property type="protein sequence ID" value="GGB35092.1"/>
    <property type="molecule type" value="Genomic_DNA"/>
</dbReference>
<keyword evidence="4" id="KW-0808">Transferase</keyword>
<dbReference type="Gene3D" id="3.30.470.30">
    <property type="entry name" value="DNA ligase/mRNA capping enzyme"/>
    <property type="match status" value="1"/>
</dbReference>
<keyword evidence="3" id="KW-0436">Ligase</keyword>
<keyword evidence="11" id="KW-0269">Exonuclease</keyword>
<evidence type="ECO:0000256" key="17">
    <source>
        <dbReference type="ARBA" id="ARBA00023211"/>
    </source>
</evidence>
<sequence>MHVMKPIASTQIPADDEWLYEVKYDGFRCVLDWQEGHITLTSKNNKDLTPNFPEIADFCLAHQEKIQSLLPLRLDGELVVLNNPYQANFSWIQKRGRLKNKTSIKNNAQTRPATFLAFDITLLKGKDVAQEKFQQRKDMLQDFFKKGAFPFNISSLHRLCYVPYYENHAELWDIVFTYKGEGIVAKRKNSVYGAGKHHNDWFKIKNWRQVQCVLSYFDPNNDYFTANVYENNELLEVGKCKHSPDSESIQTLKQLFTEKGSKSGDGYKLPPAICAEIHTLDLLKSEIREPEFARLLVNTSASDCTLNKLRLDMAMLPDELELSNTDKVFWPKENLTKRDLLIYLREISPYMLPFLKEHALTLIRCPDGVSAESFFQKHLPDYAPPSIDSMEMEGETFIVCNKLDALLWFGNHGAIEYHVPFQKAGNTYPSEIVFDLDPPDREGFSLAVVAAKLLKQILDDLELAAFVKTSGNKGLQVHIPIPEKSISYEETALFTQAIAKTIEQEYPQHFTTERMKKNRHGRLYIDYVQHGRNKTIIAPYSPRKTEEATVATPLFWEELQDGLSPIPFTIANTVERVKLLGCPFAGYFIEKERQNLEKVIGLIGK</sequence>
<accession>A0A9W5TVU7</accession>
<comment type="similarity">
    <text evidence="21">In the C-terminal section; belongs to the ATP-dependent DNA ligase family.</text>
</comment>
<evidence type="ECO:0000259" key="23">
    <source>
        <dbReference type="PROSITE" id="PS50160"/>
    </source>
</evidence>
<comment type="cofactor">
    <cofactor evidence="1">
        <name>Mn(2+)</name>
        <dbReference type="ChEBI" id="CHEBI:29035"/>
    </cofactor>
</comment>
<proteinExistence type="inferred from homology"/>
<evidence type="ECO:0000256" key="22">
    <source>
        <dbReference type="ARBA" id="ARBA00049990"/>
    </source>
</evidence>
<dbReference type="AlphaFoldDB" id="A0A9W5TVU7"/>
<dbReference type="GO" id="GO:0004527">
    <property type="term" value="F:exonuclease activity"/>
    <property type="evidence" value="ECO:0007669"/>
    <property type="project" value="UniProtKB-KW"/>
</dbReference>
<dbReference type="GO" id="GO:0046872">
    <property type="term" value="F:metal ion binding"/>
    <property type="evidence" value="ECO:0007669"/>
    <property type="project" value="UniProtKB-KW"/>
</dbReference>
<dbReference type="GO" id="GO:0006310">
    <property type="term" value="P:DNA recombination"/>
    <property type="evidence" value="ECO:0007669"/>
    <property type="project" value="UniProtKB-KW"/>
</dbReference>
<dbReference type="CDD" id="cd07906">
    <property type="entry name" value="Adenylation_DNA_ligase_LigD_LigC"/>
    <property type="match status" value="1"/>
</dbReference>
<dbReference type="InterPro" id="IPR014146">
    <property type="entry name" value="LigD_ligase_dom"/>
</dbReference>
<evidence type="ECO:0000256" key="16">
    <source>
        <dbReference type="ARBA" id="ARBA00023204"/>
    </source>
</evidence>
<evidence type="ECO:0000256" key="10">
    <source>
        <dbReference type="ARBA" id="ARBA00022801"/>
    </source>
</evidence>
<keyword evidence="16" id="KW-0234">DNA repair</keyword>
<evidence type="ECO:0000256" key="15">
    <source>
        <dbReference type="ARBA" id="ARBA00023172"/>
    </source>
</evidence>
<evidence type="ECO:0000313" key="24">
    <source>
        <dbReference type="EMBL" id="GGB35092.1"/>
    </source>
</evidence>
<reference evidence="24" key="2">
    <citation type="submission" date="2020-09" db="EMBL/GenBank/DDBJ databases">
        <authorList>
            <person name="Sun Q."/>
            <person name="Zhou Y."/>
        </authorList>
    </citation>
    <scope>NUCLEOTIDE SEQUENCE</scope>
    <source>
        <strain evidence="24">CGMCC 1.15454</strain>
    </source>
</reference>